<organism evidence="2 3">
    <name type="scientific">Halomarina rubra</name>
    <dbReference type="NCBI Taxonomy" id="2071873"/>
    <lineage>
        <taxon>Archaea</taxon>
        <taxon>Methanobacteriati</taxon>
        <taxon>Methanobacteriota</taxon>
        <taxon>Stenosarchaea group</taxon>
        <taxon>Halobacteria</taxon>
        <taxon>Halobacteriales</taxon>
        <taxon>Natronomonadaceae</taxon>
        <taxon>Halomarina</taxon>
    </lineage>
</organism>
<feature type="transmembrane region" description="Helical" evidence="1">
    <location>
        <begin position="60"/>
        <end position="81"/>
    </location>
</feature>
<gene>
    <name evidence="2" type="ORF">ACFSBT_14845</name>
</gene>
<dbReference type="Pfam" id="PF14015">
    <property type="entry name" value="DUF4231"/>
    <property type="match status" value="1"/>
</dbReference>
<dbReference type="Proteomes" id="UP001597187">
    <property type="component" value="Unassembled WGS sequence"/>
</dbReference>
<comment type="caution">
    <text evidence="2">The sequence shown here is derived from an EMBL/GenBank/DDBJ whole genome shotgun (WGS) entry which is preliminary data.</text>
</comment>
<feature type="transmembrane region" description="Helical" evidence="1">
    <location>
        <begin position="36"/>
        <end position="54"/>
    </location>
</feature>
<keyword evidence="1" id="KW-1133">Transmembrane helix</keyword>
<evidence type="ECO:0000313" key="3">
    <source>
        <dbReference type="Proteomes" id="UP001597187"/>
    </source>
</evidence>
<dbReference type="InterPro" id="IPR025325">
    <property type="entry name" value="DUF4231"/>
</dbReference>
<dbReference type="NCBIfam" id="NF033634">
    <property type="entry name" value="SLATT_1"/>
    <property type="match status" value="1"/>
</dbReference>
<keyword evidence="1" id="KW-0472">Membrane</keyword>
<reference evidence="2 3" key="1">
    <citation type="journal article" date="2019" name="Int. J. Syst. Evol. Microbiol.">
        <title>The Global Catalogue of Microorganisms (GCM) 10K type strain sequencing project: providing services to taxonomists for standard genome sequencing and annotation.</title>
        <authorList>
            <consortium name="The Broad Institute Genomics Platform"/>
            <consortium name="The Broad Institute Genome Sequencing Center for Infectious Disease"/>
            <person name="Wu L."/>
            <person name="Ma J."/>
        </authorList>
    </citation>
    <scope>NUCLEOTIDE SEQUENCE [LARGE SCALE GENOMIC DNA]</scope>
    <source>
        <strain evidence="2 3">CGMCC 1.12563</strain>
    </source>
</reference>
<dbReference type="AlphaFoldDB" id="A0ABD6AY81"/>
<proteinExistence type="predicted"/>
<evidence type="ECO:0000256" key="1">
    <source>
        <dbReference type="SAM" id="Phobius"/>
    </source>
</evidence>
<keyword evidence="3" id="KW-1185">Reference proteome</keyword>
<name>A0ABD6AY81_9EURY</name>
<accession>A0ABD6AY81</accession>
<protein>
    <submittedName>
        <fullName evidence="2">DUF4231 domain-containing protein</fullName>
    </submittedName>
</protein>
<dbReference type="RefSeq" id="WP_250874484.1">
    <property type="nucleotide sequence ID" value="NZ_JALXFV010000007.1"/>
</dbReference>
<dbReference type="EMBL" id="JBHUDC010000007">
    <property type="protein sequence ID" value="MFD1514557.1"/>
    <property type="molecule type" value="Genomic_DNA"/>
</dbReference>
<evidence type="ECO:0000313" key="2">
    <source>
        <dbReference type="EMBL" id="MFD1514557.1"/>
    </source>
</evidence>
<keyword evidence="1" id="KW-0812">Transmembrane</keyword>
<sequence>MADKFDEFYEEYFEEQFEWYDDKAGTNKCYYRVMKILEIILAASLPVAATLYPVTTNPFWKNVIILLSILLIIFEALESFLNYQKKWINYRTTAEGLRREKYMYRTKTHEYAVVNDPETLFVERVMALTDQENRYWEIATRKAQEA</sequence>